<proteinExistence type="inferred from homology"/>
<evidence type="ECO:0000256" key="4">
    <source>
        <dbReference type="ARBA" id="ARBA00022676"/>
    </source>
</evidence>
<accession>A0A852R398</accession>
<dbReference type="Gene3D" id="3.90.550.10">
    <property type="entry name" value="Spore Coat Polysaccharide Biosynthesis Protein SpsA, Chain A"/>
    <property type="match status" value="1"/>
</dbReference>
<keyword evidence="10" id="KW-1185">Reference proteome</keyword>
<dbReference type="PANTHER" id="PTHR22916:SF51">
    <property type="entry name" value="GLYCOSYLTRANSFERASE EPSH-RELATED"/>
    <property type="match status" value="1"/>
</dbReference>
<dbReference type="SUPFAM" id="SSF53756">
    <property type="entry name" value="UDP-Glycosyltransferase/glycogen phosphorylase"/>
    <property type="match status" value="1"/>
</dbReference>
<dbReference type="InterPro" id="IPR001173">
    <property type="entry name" value="Glyco_trans_2-like"/>
</dbReference>
<dbReference type="Gene3D" id="3.40.50.12580">
    <property type="match status" value="1"/>
</dbReference>
<dbReference type="Pfam" id="PF04464">
    <property type="entry name" value="Glyphos_transf"/>
    <property type="match status" value="1"/>
</dbReference>
<evidence type="ECO:0000256" key="1">
    <source>
        <dbReference type="ARBA" id="ARBA00004202"/>
    </source>
</evidence>
<protein>
    <submittedName>
        <fullName evidence="9">CDP-glycerol glycerophosphotransferase (TagB/SpsB family)</fullName>
    </submittedName>
</protein>
<keyword evidence="3" id="KW-1003">Cell membrane</keyword>
<keyword evidence="7" id="KW-0472">Membrane</keyword>
<comment type="subcellular location">
    <subcellularLocation>
        <location evidence="1">Cell membrane</location>
        <topology evidence="1">Peripheral membrane protein</topology>
    </subcellularLocation>
</comment>
<dbReference type="PANTHER" id="PTHR22916">
    <property type="entry name" value="GLYCOSYLTRANSFERASE"/>
    <property type="match status" value="1"/>
</dbReference>
<dbReference type="AlphaFoldDB" id="A0A852R398"/>
<dbReference type="Pfam" id="PF00535">
    <property type="entry name" value="Glycos_transf_2"/>
    <property type="match status" value="1"/>
</dbReference>
<dbReference type="RefSeq" id="WP_185985933.1">
    <property type="nucleotide sequence ID" value="NZ_BAAALZ010000003.1"/>
</dbReference>
<organism evidence="9 10">
    <name type="scientific">Leucobacter aridicollis</name>
    <dbReference type="NCBI Taxonomy" id="283878"/>
    <lineage>
        <taxon>Bacteria</taxon>
        <taxon>Bacillati</taxon>
        <taxon>Actinomycetota</taxon>
        <taxon>Actinomycetes</taxon>
        <taxon>Micrococcales</taxon>
        <taxon>Microbacteriaceae</taxon>
        <taxon>Leucobacter</taxon>
    </lineage>
</organism>
<dbReference type="InterPro" id="IPR007554">
    <property type="entry name" value="Glycerophosphate_synth"/>
</dbReference>
<reference evidence="9 10" key="1">
    <citation type="submission" date="2020-07" db="EMBL/GenBank/DDBJ databases">
        <title>Sequencing the genomes of 1000 actinobacteria strains.</title>
        <authorList>
            <person name="Klenk H.-P."/>
        </authorList>
    </citation>
    <scope>NUCLEOTIDE SEQUENCE [LARGE SCALE GENOMIC DNA]</scope>
    <source>
        <strain evidence="9 10">DSM 17380</strain>
    </source>
</reference>
<evidence type="ECO:0000259" key="8">
    <source>
        <dbReference type="Pfam" id="PF00535"/>
    </source>
</evidence>
<dbReference type="EMBL" id="JACCBD010000001">
    <property type="protein sequence ID" value="NYD25448.1"/>
    <property type="molecule type" value="Genomic_DNA"/>
</dbReference>
<feature type="domain" description="Glycosyltransferase 2-like" evidence="8">
    <location>
        <begin position="2"/>
        <end position="169"/>
    </location>
</feature>
<keyword evidence="5 9" id="KW-0808">Transferase</keyword>
<dbReference type="InterPro" id="IPR043148">
    <property type="entry name" value="TagF_C"/>
</dbReference>
<dbReference type="GO" id="GO:0005886">
    <property type="term" value="C:plasma membrane"/>
    <property type="evidence" value="ECO:0007669"/>
    <property type="project" value="UniProtKB-SubCell"/>
</dbReference>
<dbReference type="Gene3D" id="3.40.50.11820">
    <property type="match status" value="1"/>
</dbReference>
<evidence type="ECO:0000313" key="9">
    <source>
        <dbReference type="EMBL" id="NYD25448.1"/>
    </source>
</evidence>
<dbReference type="InterPro" id="IPR029044">
    <property type="entry name" value="Nucleotide-diphossugar_trans"/>
</dbReference>
<evidence type="ECO:0000313" key="10">
    <source>
        <dbReference type="Proteomes" id="UP000586095"/>
    </source>
</evidence>
<dbReference type="GO" id="GO:0047355">
    <property type="term" value="F:CDP-glycerol glycerophosphotransferase activity"/>
    <property type="evidence" value="ECO:0007669"/>
    <property type="project" value="InterPro"/>
</dbReference>
<gene>
    <name evidence="9" type="ORF">BJ960_000251</name>
</gene>
<sequence>MIIPVFNGEKYLERCLDSVLGQTMPDFEVIIVDDGSTDASPQILHDYASRFPVIRVIRQENAGQGAARNTALAQARGVYILFVDADDLIERVTLQVTTERAELDQSDLVHFDWKFIKTKPDHLGKYDYYNIEPFWHQRMLEGAECEQLFRMHSYFSVTNLYRRSFLEEHGLRYEEGQIYEDNPFLAQVFSLAQSVSLVHSPLYAIQANPQSSTKVGADTPRHMRDHLSAVRKSFERLSPRFETTLGDLAEYHLEKFSIYYGRRVPPALREEYAREFVALLGAQELRFGVFGRKTSWLTKLCLKLGVFERQRYAVLQRLVESKDRLAPPAKKTISAARKIKRRLRHPVRTMNTVISGKTPKVRPGTILFLGFDYRYTGNSRALFEELRADERFAERKILFATVDTRVPAEFRVRPESIAFTRAAQHSEFVIAETWVPASIQKNPGSKWIQLWHGTPIKRMLFDSHEREITKARPAHKVNKYKDIQRWDYFVVDGDLAAERFSTAFLLEEKAMLRAQYPRVSRLSRYRKSRSEAALPLRETAQGLNHGLSFVALYAPTWRDRNYRASQENHDSSYLLDLQELSAKLGERWQIIFKDHDYLAAQRENEVEQNIHVSSDDIEDLLAVADVLITDYSSVEFDAVSVGLPVLHHVVDRDDFVGERGLYSVPVTDGSLVASNHVSALALACSQSVNPRPGDAEPKPENKEHLGKLLLCWGHGLADERGPN</sequence>
<dbReference type="SUPFAM" id="SSF53448">
    <property type="entry name" value="Nucleotide-diphospho-sugar transferases"/>
    <property type="match status" value="1"/>
</dbReference>
<evidence type="ECO:0000256" key="7">
    <source>
        <dbReference type="ARBA" id="ARBA00023136"/>
    </source>
</evidence>
<evidence type="ECO:0000256" key="3">
    <source>
        <dbReference type="ARBA" id="ARBA00022475"/>
    </source>
</evidence>
<comment type="caution">
    <text evidence="9">The sequence shown here is derived from an EMBL/GenBank/DDBJ whole genome shotgun (WGS) entry which is preliminary data.</text>
</comment>
<name>A0A852R398_9MICO</name>
<dbReference type="GO" id="GO:0019350">
    <property type="term" value="P:teichoic acid biosynthetic process"/>
    <property type="evidence" value="ECO:0007669"/>
    <property type="project" value="UniProtKB-KW"/>
</dbReference>
<comment type="similarity">
    <text evidence="2">Belongs to the CDP-glycerol glycerophosphotransferase family.</text>
</comment>
<evidence type="ECO:0000256" key="5">
    <source>
        <dbReference type="ARBA" id="ARBA00022679"/>
    </source>
</evidence>
<dbReference type="InterPro" id="IPR043149">
    <property type="entry name" value="TagF_N"/>
</dbReference>
<evidence type="ECO:0000256" key="6">
    <source>
        <dbReference type="ARBA" id="ARBA00022944"/>
    </source>
</evidence>
<keyword evidence="4" id="KW-0328">Glycosyltransferase</keyword>
<keyword evidence="6" id="KW-0777">Teichoic acid biosynthesis</keyword>
<evidence type="ECO:0000256" key="2">
    <source>
        <dbReference type="ARBA" id="ARBA00010488"/>
    </source>
</evidence>
<dbReference type="Proteomes" id="UP000586095">
    <property type="component" value="Unassembled WGS sequence"/>
</dbReference>
<dbReference type="GO" id="GO:0016757">
    <property type="term" value="F:glycosyltransferase activity"/>
    <property type="evidence" value="ECO:0007669"/>
    <property type="project" value="UniProtKB-KW"/>
</dbReference>
<dbReference type="CDD" id="cd00761">
    <property type="entry name" value="Glyco_tranf_GTA_type"/>
    <property type="match status" value="1"/>
</dbReference>